<protein>
    <submittedName>
        <fullName evidence="1">Uncharacterized protein</fullName>
    </submittedName>
</protein>
<dbReference type="Proteomes" id="UP000479000">
    <property type="component" value="Unassembled WGS sequence"/>
</dbReference>
<dbReference type="AlphaFoldDB" id="A0A6H5G095"/>
<name>A0A6H5G095_9HEMI</name>
<dbReference type="EMBL" id="CADCXU010002882">
    <property type="protein sequence ID" value="CAA9995008.1"/>
    <property type="molecule type" value="Genomic_DNA"/>
</dbReference>
<keyword evidence="2" id="KW-1185">Reference proteome</keyword>
<accession>A0A6H5G095</accession>
<feature type="non-terminal residue" evidence="1">
    <location>
        <position position="57"/>
    </location>
</feature>
<organism evidence="1 2">
    <name type="scientific">Nesidiocoris tenuis</name>
    <dbReference type="NCBI Taxonomy" id="355587"/>
    <lineage>
        <taxon>Eukaryota</taxon>
        <taxon>Metazoa</taxon>
        <taxon>Ecdysozoa</taxon>
        <taxon>Arthropoda</taxon>
        <taxon>Hexapoda</taxon>
        <taxon>Insecta</taxon>
        <taxon>Pterygota</taxon>
        <taxon>Neoptera</taxon>
        <taxon>Paraneoptera</taxon>
        <taxon>Hemiptera</taxon>
        <taxon>Heteroptera</taxon>
        <taxon>Panheteroptera</taxon>
        <taxon>Cimicomorpha</taxon>
        <taxon>Miridae</taxon>
        <taxon>Dicyphina</taxon>
        <taxon>Nesidiocoris</taxon>
    </lineage>
</organism>
<sequence length="57" mass="6432">MEETLPVSVAPTSFRTSAVVTCTRLNVSNGTQNGHIILETSFKLLTTMELRMKEYER</sequence>
<evidence type="ECO:0000313" key="1">
    <source>
        <dbReference type="EMBL" id="CAA9995008.1"/>
    </source>
</evidence>
<evidence type="ECO:0000313" key="2">
    <source>
        <dbReference type="Proteomes" id="UP000479000"/>
    </source>
</evidence>
<proteinExistence type="predicted"/>
<gene>
    <name evidence="1" type="ORF">NTEN_LOCUS1799</name>
</gene>
<reference evidence="1 2" key="1">
    <citation type="submission" date="2020-02" db="EMBL/GenBank/DDBJ databases">
        <authorList>
            <person name="Ferguson B K."/>
        </authorList>
    </citation>
    <scope>NUCLEOTIDE SEQUENCE [LARGE SCALE GENOMIC DNA]</scope>
</reference>